<dbReference type="Gene3D" id="3.30.420.40">
    <property type="match status" value="2"/>
</dbReference>
<dbReference type="Gene3D" id="3.30.30.30">
    <property type="match status" value="1"/>
</dbReference>
<dbReference type="InterPro" id="IPR043129">
    <property type="entry name" value="ATPase_NBD"/>
</dbReference>
<dbReference type="GO" id="GO:0140662">
    <property type="term" value="F:ATP-dependent protein folding chaperone"/>
    <property type="evidence" value="ECO:0007669"/>
    <property type="project" value="InterPro"/>
</dbReference>
<evidence type="ECO:0000256" key="2">
    <source>
        <dbReference type="ARBA" id="ARBA00022840"/>
    </source>
</evidence>
<proteinExistence type="predicted"/>
<dbReference type="InterPro" id="IPR012340">
    <property type="entry name" value="NA-bd_OB-fold"/>
</dbReference>
<dbReference type="EMBL" id="JBCNJP010007661">
    <property type="protein sequence ID" value="KAK9049240.1"/>
    <property type="molecule type" value="Genomic_DNA"/>
</dbReference>
<dbReference type="GO" id="GO:0005524">
    <property type="term" value="F:ATP binding"/>
    <property type="evidence" value="ECO:0007669"/>
    <property type="project" value="UniProtKB-KW"/>
</dbReference>
<name>A0AAP0C4I5_9ASTR</name>
<feature type="compositionally biased region" description="Low complexity" evidence="3">
    <location>
        <begin position="569"/>
        <end position="582"/>
    </location>
</feature>
<dbReference type="PANTHER" id="PTHR45639:SF23">
    <property type="entry name" value="HEAT SHOCK PROTEIN 70 FAMILY"/>
    <property type="match status" value="1"/>
</dbReference>
<dbReference type="SUPFAM" id="SSF50249">
    <property type="entry name" value="Nucleic acid-binding proteins"/>
    <property type="match status" value="1"/>
</dbReference>
<keyword evidence="2" id="KW-0067">ATP-binding</keyword>
<organism evidence="4 5">
    <name type="scientific">Deinandra increscens subsp. villosa</name>
    <dbReference type="NCBI Taxonomy" id="3103831"/>
    <lineage>
        <taxon>Eukaryota</taxon>
        <taxon>Viridiplantae</taxon>
        <taxon>Streptophyta</taxon>
        <taxon>Embryophyta</taxon>
        <taxon>Tracheophyta</taxon>
        <taxon>Spermatophyta</taxon>
        <taxon>Magnoliopsida</taxon>
        <taxon>eudicotyledons</taxon>
        <taxon>Gunneridae</taxon>
        <taxon>Pentapetalae</taxon>
        <taxon>asterids</taxon>
        <taxon>campanulids</taxon>
        <taxon>Asterales</taxon>
        <taxon>Asteraceae</taxon>
        <taxon>Asteroideae</taxon>
        <taxon>Heliantheae alliance</taxon>
        <taxon>Madieae</taxon>
        <taxon>Madiinae</taxon>
        <taxon>Deinandra</taxon>
    </lineage>
</organism>
<evidence type="ECO:0000313" key="4">
    <source>
        <dbReference type="EMBL" id="KAK9049240.1"/>
    </source>
</evidence>
<evidence type="ECO:0000313" key="5">
    <source>
        <dbReference type="Proteomes" id="UP001408789"/>
    </source>
</evidence>
<accession>A0AAP0C4I5</accession>
<protein>
    <recommendedName>
        <fullName evidence="6">Heat shock protein 70</fullName>
    </recommendedName>
</protein>
<gene>
    <name evidence="4" type="ORF">SSX86_031793</name>
</gene>
<evidence type="ECO:0000256" key="3">
    <source>
        <dbReference type="SAM" id="MobiDB-lite"/>
    </source>
</evidence>
<dbReference type="Pfam" id="PF00012">
    <property type="entry name" value="HSP70"/>
    <property type="match status" value="1"/>
</dbReference>
<dbReference type="SUPFAM" id="SSF53067">
    <property type="entry name" value="Actin-like ATPase domain"/>
    <property type="match status" value="2"/>
</dbReference>
<dbReference type="FunFam" id="3.30.420.40:FF:000171">
    <property type="entry name" value="Heat shock 70 kDa protein 4"/>
    <property type="match status" value="2"/>
</dbReference>
<dbReference type="PANTHER" id="PTHR45639">
    <property type="entry name" value="HSC70CB, ISOFORM G-RELATED"/>
    <property type="match status" value="1"/>
</dbReference>
<dbReference type="FunFam" id="3.90.640.10:FF:000004">
    <property type="entry name" value="Heat shock 70 kDa protein 4"/>
    <property type="match status" value="1"/>
</dbReference>
<feature type="region of interest" description="Disordered" evidence="3">
    <location>
        <begin position="547"/>
        <end position="613"/>
    </location>
</feature>
<sequence>MSVIGFDIGNESCVIAAARRGGVDVLLNDESKNETPAVVSFGEKQRFFGSAGAAFATANPKSTLSHIKRLIGKLYKEVEEDLKLLPFATSEGPRGGILIKLEYLKTIWTFTPVEILGMLLKHLKQITEKNLDSAVVDCVIGIPSYFTDLQRRMYLDAAIIAGLKPLRLMHDGTAIALVYGMYMTDISNSRPTNAMFVDVGHCDTQVTVAAFEPWKMKILSHSFDQNLGGKDFDEVLFHHLAAEIKKAYKIDVYANVRASIRLRASCEKVKKVLSADTHAPLTIDCLMGDTDVRGFVTRKEFENLSSKLLERIIVPCNMALKDAGLSVDKIDTIELVGSASHIPAITRILRKFFKKEPARTLNARECVARGCALRCAMLSPSLIVRDYKVFTAPLIVAYEYLGFPIVLRLICIIFSAVVQSDHFPAYTEEGWFKSQCTIGTYSLTAYWRDGFWTCPAHWRIAECKHMYHITTTITDSTGSANAIFYNDAGQTIVGSPCSELITAETIRDPRHLPAPIIQTKGKTFRLHLKVQLYTRLGVTGFNVNRAEHIGDTSDPPATQTPSGRGFRSTDTTLPPQTPTPARQPHRHAPTTGVKRSLPTETGSSSYDTHHMFR</sequence>
<reference evidence="4 5" key="1">
    <citation type="submission" date="2024-04" db="EMBL/GenBank/DDBJ databases">
        <title>The reference genome of an endangered Asteraceae, Deinandra increscens subsp. villosa, native to the Central Coast of California.</title>
        <authorList>
            <person name="Guilliams M."/>
            <person name="Hasenstab-Lehman K."/>
            <person name="Meyer R."/>
            <person name="Mcevoy S."/>
        </authorList>
    </citation>
    <scope>NUCLEOTIDE SEQUENCE [LARGE SCALE GENOMIC DNA]</scope>
    <source>
        <tissue evidence="4">Leaf</tissue>
    </source>
</reference>
<evidence type="ECO:0008006" key="6">
    <source>
        <dbReference type="Google" id="ProtNLM"/>
    </source>
</evidence>
<evidence type="ECO:0000256" key="1">
    <source>
        <dbReference type="ARBA" id="ARBA00022741"/>
    </source>
</evidence>
<keyword evidence="1" id="KW-0547">Nucleotide-binding</keyword>
<dbReference type="GO" id="GO:0005829">
    <property type="term" value="C:cytosol"/>
    <property type="evidence" value="ECO:0007669"/>
    <property type="project" value="TreeGrafter"/>
</dbReference>
<keyword evidence="5" id="KW-1185">Reference proteome</keyword>
<dbReference type="GO" id="GO:0005634">
    <property type="term" value="C:nucleus"/>
    <property type="evidence" value="ECO:0007669"/>
    <property type="project" value="TreeGrafter"/>
</dbReference>
<dbReference type="AlphaFoldDB" id="A0AAP0C4I5"/>
<dbReference type="InterPro" id="IPR013126">
    <property type="entry name" value="Hsp_70_fam"/>
</dbReference>
<dbReference type="Gene3D" id="2.40.50.140">
    <property type="entry name" value="Nucleic acid-binding proteins"/>
    <property type="match status" value="1"/>
</dbReference>
<dbReference type="Gene3D" id="3.90.640.10">
    <property type="entry name" value="Actin, Chain A, domain 4"/>
    <property type="match status" value="1"/>
</dbReference>
<comment type="caution">
    <text evidence="4">The sequence shown here is derived from an EMBL/GenBank/DDBJ whole genome shotgun (WGS) entry which is preliminary data.</text>
</comment>
<dbReference type="PRINTS" id="PR00301">
    <property type="entry name" value="HEATSHOCK70"/>
</dbReference>
<dbReference type="Proteomes" id="UP001408789">
    <property type="component" value="Unassembled WGS sequence"/>
</dbReference>